<keyword evidence="1" id="KW-0472">Membrane</keyword>
<dbReference type="AlphaFoldDB" id="A0A6N2RGP6"/>
<dbReference type="Pfam" id="PF01944">
    <property type="entry name" value="SpoIIM"/>
    <property type="match status" value="1"/>
</dbReference>
<evidence type="ECO:0000256" key="1">
    <source>
        <dbReference type="SAM" id="Phobius"/>
    </source>
</evidence>
<feature type="transmembrane region" description="Helical" evidence="1">
    <location>
        <begin position="196"/>
        <end position="220"/>
    </location>
</feature>
<protein>
    <recommendedName>
        <fullName evidence="3">Stage II sporulation protein M</fullName>
    </recommendedName>
</protein>
<keyword evidence="1" id="KW-1133">Transmembrane helix</keyword>
<reference evidence="2" key="1">
    <citation type="submission" date="2019-11" db="EMBL/GenBank/DDBJ databases">
        <authorList>
            <person name="Feng L."/>
        </authorList>
    </citation>
    <scope>NUCLEOTIDE SEQUENCE</scope>
    <source>
        <strain evidence="2">AundefinedLFYP135</strain>
    </source>
</reference>
<feature type="transmembrane region" description="Helical" evidence="1">
    <location>
        <begin position="123"/>
        <end position="144"/>
    </location>
</feature>
<dbReference type="EMBL" id="CACRSL010000003">
    <property type="protein sequence ID" value="VYS79261.1"/>
    <property type="molecule type" value="Genomic_DNA"/>
</dbReference>
<dbReference type="InterPro" id="IPR002798">
    <property type="entry name" value="SpoIIM-like"/>
</dbReference>
<dbReference type="PANTHER" id="PTHR35337">
    <property type="entry name" value="SLR1478 PROTEIN"/>
    <property type="match status" value="1"/>
</dbReference>
<proteinExistence type="predicted"/>
<evidence type="ECO:0000313" key="2">
    <source>
        <dbReference type="EMBL" id="VYS79261.1"/>
    </source>
</evidence>
<evidence type="ECO:0008006" key="3">
    <source>
        <dbReference type="Google" id="ProtNLM"/>
    </source>
</evidence>
<keyword evidence="1" id="KW-0812">Transmembrane</keyword>
<feature type="transmembrane region" description="Helical" evidence="1">
    <location>
        <begin position="156"/>
        <end position="176"/>
    </location>
</feature>
<dbReference type="PANTHER" id="PTHR35337:SF1">
    <property type="entry name" value="SLR1478 PROTEIN"/>
    <property type="match status" value="1"/>
</dbReference>
<organism evidence="2">
    <name type="scientific">uncultured Anaerotruncus sp</name>
    <dbReference type="NCBI Taxonomy" id="905011"/>
    <lineage>
        <taxon>Bacteria</taxon>
        <taxon>Bacillati</taxon>
        <taxon>Bacillota</taxon>
        <taxon>Clostridia</taxon>
        <taxon>Eubacteriales</taxon>
        <taxon>Oscillospiraceae</taxon>
        <taxon>Anaerotruncus</taxon>
        <taxon>environmental samples</taxon>
    </lineage>
</organism>
<gene>
    <name evidence="2" type="ORF">AULFYP135_00389</name>
</gene>
<accession>A0A6N2RGP6</accession>
<feature type="transmembrane region" description="Helical" evidence="1">
    <location>
        <begin position="38"/>
        <end position="57"/>
    </location>
</feature>
<feature type="transmembrane region" description="Helical" evidence="1">
    <location>
        <begin position="98"/>
        <end position="116"/>
    </location>
</feature>
<name>A0A6N2RGP6_9FIRM</name>
<sequence>MNDSDQRPFDSSPSTWRQWLFLQWRGAGAFFCARVKKIFLFTILGMVLITALTMVLLNNNQQVLAELWQQVSAMFAEKEIVEGGDISLLALFLNNVNAGAFSIGLGIIPFLFLPIYSLFVNGVVVGVMGAVMLVSGLGLLPFLAGILPHGIFEIPALALGISLGIRLCLTVIRLIFRKTYPGEFFVTLKSIVRLFFFWMVPLFAVAAVIETYITPVILLASMP</sequence>